<accession>A0ABN7HG08</accession>
<dbReference type="EMBL" id="CAJHCP010000002">
    <property type="protein sequence ID" value="CAD6516826.1"/>
    <property type="molecule type" value="Genomic_DNA"/>
</dbReference>
<comment type="caution">
    <text evidence="2">The sequence shown here is derived from an EMBL/GenBank/DDBJ whole genome shotgun (WGS) entry which is preliminary data.</text>
</comment>
<dbReference type="Proteomes" id="UP000598032">
    <property type="component" value="Unassembled WGS sequence"/>
</dbReference>
<evidence type="ECO:0000313" key="2">
    <source>
        <dbReference type="EMBL" id="CAD6516826.1"/>
    </source>
</evidence>
<feature type="signal peptide" evidence="1">
    <location>
        <begin position="1"/>
        <end position="25"/>
    </location>
</feature>
<proteinExistence type="predicted"/>
<evidence type="ECO:0008006" key="4">
    <source>
        <dbReference type="Google" id="ProtNLM"/>
    </source>
</evidence>
<evidence type="ECO:0000256" key="1">
    <source>
        <dbReference type="SAM" id="SignalP"/>
    </source>
</evidence>
<evidence type="ECO:0000313" key="3">
    <source>
        <dbReference type="Proteomes" id="UP000598032"/>
    </source>
</evidence>
<protein>
    <recommendedName>
        <fullName evidence="4">Copper-binding protein</fullName>
    </recommendedName>
</protein>
<keyword evidence="3" id="KW-1185">Reference proteome</keyword>
<organism evidence="2 3">
    <name type="scientific">Paraburkholderia metrosideri</name>
    <dbReference type="NCBI Taxonomy" id="580937"/>
    <lineage>
        <taxon>Bacteria</taxon>
        <taxon>Pseudomonadati</taxon>
        <taxon>Pseudomonadota</taxon>
        <taxon>Betaproteobacteria</taxon>
        <taxon>Burkholderiales</taxon>
        <taxon>Burkholderiaceae</taxon>
        <taxon>Paraburkholderia</taxon>
    </lineage>
</organism>
<reference evidence="2 3" key="1">
    <citation type="submission" date="2020-10" db="EMBL/GenBank/DDBJ databases">
        <authorList>
            <person name="Peeters C."/>
        </authorList>
    </citation>
    <scope>NUCLEOTIDE SEQUENCE [LARGE SCALE GENOMIC DNA]</scope>
    <source>
        <strain evidence="2 3">LMG 28140</strain>
    </source>
</reference>
<feature type="chain" id="PRO_5047198987" description="Copper-binding protein" evidence="1">
    <location>
        <begin position="26"/>
        <end position="199"/>
    </location>
</feature>
<gene>
    <name evidence="2" type="ORF">LMG28140_00845</name>
</gene>
<name>A0ABN7HG08_9BURK</name>
<keyword evidence="1" id="KW-0732">Signal</keyword>
<sequence>MRNRTSSGKLILGAAFVCLASAAFAQTQPQIATTSAPGQVSVSGTLKTTATVVGIEPATRTVWLKDPKGKVVQLVVGDEARNFDQLKIGDVVKAEYSQAITVTLKKGGGAAPMANENQTLERAPMGAKPGGTASREVTIMANVTAVNHQSGAMTLRGPQGNSVEVVVEDPDQLKLIKKGDQMEVVYNEAVAISVEPQAK</sequence>
<dbReference type="RefSeq" id="WP_201641044.1">
    <property type="nucleotide sequence ID" value="NZ_CAJHCP010000002.1"/>
</dbReference>